<gene>
    <name evidence="2" type="ORF">DILT_LOCUS15556</name>
</gene>
<proteinExistence type="predicted"/>
<dbReference type="Proteomes" id="UP000281553">
    <property type="component" value="Unassembled WGS sequence"/>
</dbReference>
<dbReference type="AlphaFoldDB" id="A0A3P7QI62"/>
<dbReference type="Pfam" id="PF02188">
    <property type="entry name" value="GoLoco"/>
    <property type="match status" value="1"/>
</dbReference>
<dbReference type="OrthoDB" id="286233at2759"/>
<dbReference type="InterPro" id="IPR003109">
    <property type="entry name" value="GoLoco_motif"/>
</dbReference>
<dbReference type="InterPro" id="IPR011990">
    <property type="entry name" value="TPR-like_helical_dom_sf"/>
</dbReference>
<accession>A0A3P7QI62</accession>
<dbReference type="Gene3D" id="1.25.40.10">
    <property type="entry name" value="Tetratricopeptide repeat domain"/>
    <property type="match status" value="1"/>
</dbReference>
<dbReference type="GO" id="GO:0030695">
    <property type="term" value="F:GTPase regulator activity"/>
    <property type="evidence" value="ECO:0007669"/>
    <property type="project" value="InterPro"/>
</dbReference>
<feature type="compositionally biased region" description="Acidic residues" evidence="1">
    <location>
        <begin position="1"/>
        <end position="10"/>
    </location>
</feature>
<name>A0A3P7QI62_DIBLA</name>
<keyword evidence="3" id="KW-1185">Reference proteome</keyword>
<feature type="compositionally biased region" description="Low complexity" evidence="1">
    <location>
        <begin position="23"/>
        <end position="39"/>
    </location>
</feature>
<dbReference type="EMBL" id="UYRU01079882">
    <property type="protein sequence ID" value="VDN30546.1"/>
    <property type="molecule type" value="Genomic_DNA"/>
</dbReference>
<dbReference type="SMART" id="SM00390">
    <property type="entry name" value="GoLoco"/>
    <property type="match status" value="1"/>
</dbReference>
<evidence type="ECO:0000313" key="2">
    <source>
        <dbReference type="EMBL" id="VDN30546.1"/>
    </source>
</evidence>
<evidence type="ECO:0000313" key="3">
    <source>
        <dbReference type="Proteomes" id="UP000281553"/>
    </source>
</evidence>
<organism evidence="2 3">
    <name type="scientific">Dibothriocephalus latus</name>
    <name type="common">Fish tapeworm</name>
    <name type="synonym">Diphyllobothrium latum</name>
    <dbReference type="NCBI Taxonomy" id="60516"/>
    <lineage>
        <taxon>Eukaryota</taxon>
        <taxon>Metazoa</taxon>
        <taxon>Spiralia</taxon>
        <taxon>Lophotrochozoa</taxon>
        <taxon>Platyhelminthes</taxon>
        <taxon>Cestoda</taxon>
        <taxon>Eucestoda</taxon>
        <taxon>Diphyllobothriidea</taxon>
        <taxon>Diphyllobothriidae</taxon>
        <taxon>Dibothriocephalus</taxon>
    </lineage>
</organism>
<evidence type="ECO:0000256" key="1">
    <source>
        <dbReference type="SAM" id="MobiDB-lite"/>
    </source>
</evidence>
<sequence>MLSLDGELESDFVVVTTGDEDQQQQAADSAENAASTSESKPCQPSSLHLSTEDNGTNGFQAHPSSLGDSAELLFDLLVNSQSQRMNDQRCALDENLVVENSAESIGEDDSFLDLLIGLQVSPSASPSPATL</sequence>
<feature type="region of interest" description="Disordered" evidence="1">
    <location>
        <begin position="1"/>
        <end position="64"/>
    </location>
</feature>
<feature type="compositionally biased region" description="Polar residues" evidence="1">
    <location>
        <begin position="40"/>
        <end position="64"/>
    </location>
</feature>
<dbReference type="PROSITE" id="PS50877">
    <property type="entry name" value="GOLOCO"/>
    <property type="match status" value="1"/>
</dbReference>
<protein>
    <submittedName>
        <fullName evidence="2">Uncharacterized protein</fullName>
    </submittedName>
</protein>
<reference evidence="2 3" key="1">
    <citation type="submission" date="2018-11" db="EMBL/GenBank/DDBJ databases">
        <authorList>
            <consortium name="Pathogen Informatics"/>
        </authorList>
    </citation>
    <scope>NUCLEOTIDE SEQUENCE [LARGE SCALE GENOMIC DNA]</scope>
</reference>